<dbReference type="GO" id="GO:0016887">
    <property type="term" value="F:ATP hydrolysis activity"/>
    <property type="evidence" value="ECO:0007669"/>
    <property type="project" value="InterPro"/>
</dbReference>
<dbReference type="PROSITE" id="PS50893">
    <property type="entry name" value="ABC_TRANSPORTER_2"/>
    <property type="match status" value="1"/>
</dbReference>
<name>A0A1R3T8Z3_STRSL</name>
<dbReference type="PROSITE" id="PS00211">
    <property type="entry name" value="ABC_TRANSPORTER_1"/>
    <property type="match status" value="1"/>
</dbReference>
<organism evidence="10">
    <name type="scientific">Streptococcus salivarius</name>
    <dbReference type="NCBI Taxonomy" id="1304"/>
    <lineage>
        <taxon>Bacteria</taxon>
        <taxon>Bacillati</taxon>
        <taxon>Bacillota</taxon>
        <taxon>Bacilli</taxon>
        <taxon>Lactobacillales</taxon>
        <taxon>Streptococcaceae</taxon>
        <taxon>Streptococcus</taxon>
    </lineage>
</organism>
<keyword evidence="6 7" id="KW-0472">Membrane</keyword>
<protein>
    <submittedName>
        <fullName evidence="10">Putative ABC transporter SlvT</fullName>
    </submittedName>
</protein>
<evidence type="ECO:0000256" key="2">
    <source>
        <dbReference type="ARBA" id="ARBA00022692"/>
    </source>
</evidence>
<dbReference type="InterPro" id="IPR011527">
    <property type="entry name" value="ABC1_TM_dom"/>
</dbReference>
<dbReference type="InterPro" id="IPR003439">
    <property type="entry name" value="ABC_transporter-like_ATP-bd"/>
</dbReference>
<dbReference type="Pfam" id="PF00005">
    <property type="entry name" value="ABC_tran"/>
    <property type="match status" value="1"/>
</dbReference>
<dbReference type="CDD" id="cd03228">
    <property type="entry name" value="ABCC_MRP_Like"/>
    <property type="match status" value="1"/>
</dbReference>
<evidence type="ECO:0000256" key="7">
    <source>
        <dbReference type="SAM" id="Phobius"/>
    </source>
</evidence>
<keyword evidence="2 7" id="KW-0812">Transmembrane</keyword>
<feature type="domain" description="ABC transmembrane type-1" evidence="9">
    <location>
        <begin position="37"/>
        <end position="317"/>
    </location>
</feature>
<sequence length="612" mass="70753">MDKIESLTAKQFIRTILTIPNTLKLIFNIEKRYAIYLIILNVLTAMSSLVSLIIFQELINSIYLSSSYLIFVVIIYFILQILISLLGQVESYIDGKFNFNLSYSIDRKLMETINSLELSELEQSDMYNIIEKITQESTYKPYQLFNAILQVLSSVVTMISSLIFIATWNISMAMLLGVIPIISLVMFLRIGQLEFLVQWERANEERETWYIRYLLTHDFSFKEIKINDLSSYFIEKFSKFKQCFIKQDLKIARKKAYFNIILGIILNTINLFIALSIIIYVRAGKLLIGNFVSLIQVVARVNSSSQSLIQNIYIVYNTSLFIEQLFEFLETNNVKKENQQANITHLNKLDEINIHQLNYRYPNTEDYALKDINLSFTRGELVAIVGGNGSGKSTLVKLISGLYTPSSGVIEYDGMSGKFLDDTFYKENISVLFQDYVKYELSLRENIGLSDTNSMRKDHEIIQLLEKMGLGFLKVNGSYDLDLQLGTWFRNGRQLSGGQWQKIALARTFFKKSSIYILDEPSSALDSISQKEIFDHFIELSKNDISIFVSHDLEAAKIADRIIVMRKGKVEDIGTHSELFSRCKYYKELYKSQQYEEINENGIKTTGYREDY</sequence>
<dbReference type="PANTHER" id="PTHR43394">
    <property type="entry name" value="ATP-DEPENDENT PERMEASE MDL1, MITOCHONDRIAL"/>
    <property type="match status" value="1"/>
</dbReference>
<evidence type="ECO:0000313" key="10">
    <source>
        <dbReference type="EMBL" id="SCW20803.1"/>
    </source>
</evidence>
<dbReference type="PROSITE" id="PS50929">
    <property type="entry name" value="ABC_TM1F"/>
    <property type="match status" value="1"/>
</dbReference>
<evidence type="ECO:0000256" key="4">
    <source>
        <dbReference type="ARBA" id="ARBA00022840"/>
    </source>
</evidence>
<evidence type="ECO:0000256" key="1">
    <source>
        <dbReference type="ARBA" id="ARBA00004651"/>
    </source>
</evidence>
<dbReference type="SUPFAM" id="SSF90123">
    <property type="entry name" value="ABC transporter transmembrane region"/>
    <property type="match status" value="1"/>
</dbReference>
<reference evidence="10" key="1">
    <citation type="submission" date="2016-08" db="EMBL/GenBank/DDBJ databases">
        <authorList>
            <person name="Seilhamer J.J."/>
        </authorList>
    </citation>
    <scope>NUCLEOTIDE SEQUENCE</scope>
    <source>
        <strain evidence="10">L22</strain>
    </source>
</reference>
<dbReference type="PANTHER" id="PTHR43394:SF1">
    <property type="entry name" value="ATP-BINDING CASSETTE SUB-FAMILY B MEMBER 10, MITOCHONDRIAL"/>
    <property type="match status" value="1"/>
</dbReference>
<feature type="domain" description="ABC transporter" evidence="8">
    <location>
        <begin position="352"/>
        <end position="592"/>
    </location>
</feature>
<dbReference type="SUPFAM" id="SSF52540">
    <property type="entry name" value="P-loop containing nucleoside triphosphate hydrolases"/>
    <property type="match status" value="1"/>
</dbReference>
<dbReference type="InterPro" id="IPR003593">
    <property type="entry name" value="AAA+_ATPase"/>
</dbReference>
<dbReference type="AlphaFoldDB" id="A0A1R3T8Z3"/>
<evidence type="ECO:0000259" key="8">
    <source>
        <dbReference type="PROSITE" id="PS50893"/>
    </source>
</evidence>
<proteinExistence type="predicted"/>
<reference evidence="10" key="2">
    <citation type="submission" date="2017-02" db="EMBL/GenBank/DDBJ databases">
        <title>Diversity of integrative and conjugative elements of Streptococcus salivarius and their intra- and interspecies transfer.</title>
        <authorList>
            <person name="Dahmane N."/>
            <person name="Libante V."/>
            <person name="Charron-Bourgoin F."/>
            <person name="Guedon E."/>
            <person name="Guedon G."/>
            <person name="Leblond-Bourget N."/>
            <person name="Payot S."/>
        </authorList>
    </citation>
    <scope>NUCLEOTIDE SEQUENCE</scope>
    <source>
        <strain evidence="10">L22</strain>
    </source>
</reference>
<evidence type="ECO:0000256" key="6">
    <source>
        <dbReference type="ARBA" id="ARBA00023136"/>
    </source>
</evidence>
<keyword evidence="3" id="KW-0547">Nucleotide-binding</keyword>
<dbReference type="GO" id="GO:0005524">
    <property type="term" value="F:ATP binding"/>
    <property type="evidence" value="ECO:0007669"/>
    <property type="project" value="UniProtKB-KW"/>
</dbReference>
<keyword evidence="5 7" id="KW-1133">Transmembrane helix</keyword>
<evidence type="ECO:0000256" key="3">
    <source>
        <dbReference type="ARBA" id="ARBA00022741"/>
    </source>
</evidence>
<dbReference type="EMBL" id="LT622831">
    <property type="protein sequence ID" value="SCW20803.1"/>
    <property type="molecule type" value="Genomic_DNA"/>
</dbReference>
<dbReference type="InterPro" id="IPR017871">
    <property type="entry name" value="ABC_transporter-like_CS"/>
</dbReference>
<feature type="transmembrane region" description="Helical" evidence="7">
    <location>
        <begin position="172"/>
        <end position="191"/>
    </location>
</feature>
<dbReference type="SMART" id="SM00382">
    <property type="entry name" value="AAA"/>
    <property type="match status" value="1"/>
</dbReference>
<keyword evidence="4" id="KW-0067">ATP-binding</keyword>
<feature type="transmembrane region" description="Helical" evidence="7">
    <location>
        <begin position="67"/>
        <end position="87"/>
    </location>
</feature>
<dbReference type="InterPro" id="IPR027417">
    <property type="entry name" value="P-loop_NTPase"/>
</dbReference>
<dbReference type="InterPro" id="IPR039421">
    <property type="entry name" value="Type_1_exporter"/>
</dbReference>
<feature type="transmembrane region" description="Helical" evidence="7">
    <location>
        <begin position="256"/>
        <end position="281"/>
    </location>
</feature>
<feature type="transmembrane region" description="Helical" evidence="7">
    <location>
        <begin position="33"/>
        <end position="55"/>
    </location>
</feature>
<evidence type="ECO:0000256" key="5">
    <source>
        <dbReference type="ARBA" id="ARBA00022989"/>
    </source>
</evidence>
<dbReference type="GO" id="GO:0005886">
    <property type="term" value="C:plasma membrane"/>
    <property type="evidence" value="ECO:0007669"/>
    <property type="project" value="UniProtKB-SubCell"/>
</dbReference>
<dbReference type="GO" id="GO:0015421">
    <property type="term" value="F:ABC-type oligopeptide transporter activity"/>
    <property type="evidence" value="ECO:0007669"/>
    <property type="project" value="TreeGrafter"/>
</dbReference>
<accession>A0A1R3T8Z3</accession>
<dbReference type="InterPro" id="IPR036640">
    <property type="entry name" value="ABC1_TM_sf"/>
</dbReference>
<comment type="subcellular location">
    <subcellularLocation>
        <location evidence="1">Cell membrane</location>
        <topology evidence="1">Multi-pass membrane protein</topology>
    </subcellularLocation>
</comment>
<gene>
    <name evidence="10" type="primary">slvT</name>
</gene>
<evidence type="ECO:0000259" key="9">
    <source>
        <dbReference type="PROSITE" id="PS50929"/>
    </source>
</evidence>
<dbReference type="Gene3D" id="3.40.50.300">
    <property type="entry name" value="P-loop containing nucleotide triphosphate hydrolases"/>
    <property type="match status" value="1"/>
</dbReference>
<feature type="transmembrane region" description="Helical" evidence="7">
    <location>
        <begin position="144"/>
        <end position="166"/>
    </location>
</feature>
<dbReference type="Gene3D" id="1.20.1560.10">
    <property type="entry name" value="ABC transporter type 1, transmembrane domain"/>
    <property type="match status" value="1"/>
</dbReference>
<dbReference type="RefSeq" id="WP_175063857.1">
    <property type="nucleotide sequence ID" value="NZ_LR793265.1"/>
</dbReference>